<evidence type="ECO:0000313" key="6">
    <source>
        <dbReference type="Proteomes" id="UP000308230"/>
    </source>
</evidence>
<feature type="compositionally biased region" description="Basic and acidic residues" evidence="2">
    <location>
        <begin position="267"/>
        <end position="276"/>
    </location>
</feature>
<organism evidence="5 6">
    <name type="scientific">Exobacillus caeni</name>
    <dbReference type="NCBI Taxonomy" id="2574798"/>
    <lineage>
        <taxon>Bacteria</taxon>
        <taxon>Bacillati</taxon>
        <taxon>Bacillota</taxon>
        <taxon>Bacilli</taxon>
        <taxon>Bacillales</taxon>
        <taxon>Guptibacillaceae</taxon>
        <taxon>Exobacillus</taxon>
    </lineage>
</organism>
<dbReference type="Pfam" id="PF14297">
    <property type="entry name" value="Lin1244_N"/>
    <property type="match status" value="1"/>
</dbReference>
<feature type="compositionally biased region" description="Polar residues" evidence="2">
    <location>
        <begin position="254"/>
        <end position="266"/>
    </location>
</feature>
<gene>
    <name evidence="5" type="ORF">FCL54_08075</name>
</gene>
<feature type="compositionally biased region" description="Polar residues" evidence="2">
    <location>
        <begin position="132"/>
        <end position="145"/>
    </location>
</feature>
<comment type="caution">
    <text evidence="5">The sequence shown here is derived from an EMBL/GenBank/DDBJ whole genome shotgun (WGS) entry which is preliminary data.</text>
</comment>
<dbReference type="OrthoDB" id="3199595at2"/>
<dbReference type="Pfam" id="PF07261">
    <property type="entry name" value="DnaB_2"/>
    <property type="match status" value="1"/>
</dbReference>
<dbReference type="InterPro" id="IPR034829">
    <property type="entry name" value="DnaD-like_sf"/>
</dbReference>
<dbReference type="AlphaFoldDB" id="A0A5R9F5K5"/>
<evidence type="ECO:0000256" key="2">
    <source>
        <dbReference type="SAM" id="MobiDB-lite"/>
    </source>
</evidence>
<dbReference type="PANTHER" id="PTHR37293">
    <property type="entry name" value="PHAGE REPLICATION PROTEIN-RELATED"/>
    <property type="match status" value="1"/>
</dbReference>
<evidence type="ECO:0000259" key="4">
    <source>
        <dbReference type="Pfam" id="PF14297"/>
    </source>
</evidence>
<dbReference type="InterPro" id="IPR006343">
    <property type="entry name" value="DnaB/C_C"/>
</dbReference>
<dbReference type="InterPro" id="IPR053162">
    <property type="entry name" value="DnaD"/>
</dbReference>
<proteinExistence type="inferred from homology"/>
<dbReference type="Gene3D" id="1.10.10.630">
    <property type="entry name" value="DnaD domain-like"/>
    <property type="match status" value="1"/>
</dbReference>
<evidence type="ECO:0000259" key="3">
    <source>
        <dbReference type="Pfam" id="PF07261"/>
    </source>
</evidence>
<dbReference type="InterPro" id="IPR025400">
    <property type="entry name" value="Lin1244/Lin1753-like_N"/>
</dbReference>
<feature type="domain" description="DnaB/C C-terminal" evidence="3">
    <location>
        <begin position="178"/>
        <end position="248"/>
    </location>
</feature>
<feature type="compositionally biased region" description="Basic and acidic residues" evidence="2">
    <location>
        <begin position="102"/>
        <end position="111"/>
    </location>
</feature>
<name>A0A5R9F5K5_9BACL</name>
<dbReference type="NCBIfam" id="TIGR01446">
    <property type="entry name" value="DnaD_dom"/>
    <property type="match status" value="1"/>
</dbReference>
<keyword evidence="6" id="KW-1185">Reference proteome</keyword>
<dbReference type="SUPFAM" id="SSF158499">
    <property type="entry name" value="DnaD domain-like"/>
    <property type="match status" value="1"/>
</dbReference>
<comment type="similarity">
    <text evidence="1">Belongs to the DnaB/DnaD family.</text>
</comment>
<evidence type="ECO:0000313" key="5">
    <source>
        <dbReference type="EMBL" id="TLS37769.1"/>
    </source>
</evidence>
<dbReference type="PANTHER" id="PTHR37293:SF5">
    <property type="entry name" value="DNA REPLICATION PROTEIN"/>
    <property type="match status" value="1"/>
</dbReference>
<accession>A0A5R9F5K5</accession>
<dbReference type="RefSeq" id="WP_138125169.1">
    <property type="nucleotide sequence ID" value="NZ_SWLG01000005.1"/>
</dbReference>
<protein>
    <submittedName>
        <fullName evidence="5">DUF4373 domain-containing protein</fullName>
    </submittedName>
</protein>
<dbReference type="EMBL" id="SWLG01000005">
    <property type="protein sequence ID" value="TLS37769.1"/>
    <property type="molecule type" value="Genomic_DNA"/>
</dbReference>
<feature type="compositionally biased region" description="Basic and acidic residues" evidence="2">
    <location>
        <begin position="147"/>
        <end position="158"/>
    </location>
</feature>
<reference evidence="5 6" key="1">
    <citation type="submission" date="2019-04" db="EMBL/GenBank/DDBJ databases">
        <title>Bacillus caeni sp. nov., a bacterium isolated from mangrove sediment.</title>
        <authorList>
            <person name="Huang H."/>
            <person name="Mo K."/>
            <person name="Hu Y."/>
        </authorList>
    </citation>
    <scope>NUCLEOTIDE SEQUENCE [LARGE SCALE GENOMIC DNA]</scope>
    <source>
        <strain evidence="5 6">HB172195</strain>
    </source>
</reference>
<feature type="region of interest" description="Disordered" evidence="2">
    <location>
        <begin position="102"/>
        <end position="168"/>
    </location>
</feature>
<sequence>MKEAYYFSHDSNARHDPKVLAMRSVYGAEGYGWYWIIIEMLRDQNDYQIELSKYCWNALAMQMQCDAETAHKFVDDCIQEFGLFISDENHFWSESLKNRMKKRDEKSEKAKKAAQKRWKKANSDKGSEQTDSESNAGAMQTQSKGNALKEKKGKESKRNTPPISSSSEEEAVKKIFHFWDQNGFGFGHTEMKNKLLSWLDDFDEGGPIILYAMELACESNKMNYSYLKKVLKNWSDKGVQTLEQAKAARKEFVGQNQRASPPSSSQKELKPEDYMF</sequence>
<feature type="domain" description="Lin1244/Lin1753-like N-terminal" evidence="4">
    <location>
        <begin position="6"/>
        <end position="95"/>
    </location>
</feature>
<dbReference type="Proteomes" id="UP000308230">
    <property type="component" value="Unassembled WGS sequence"/>
</dbReference>
<feature type="region of interest" description="Disordered" evidence="2">
    <location>
        <begin position="250"/>
        <end position="276"/>
    </location>
</feature>
<evidence type="ECO:0000256" key="1">
    <source>
        <dbReference type="ARBA" id="ARBA00093462"/>
    </source>
</evidence>